<organism evidence="2 3">
    <name type="scientific">Lacibacter luteus</name>
    <dbReference type="NCBI Taxonomy" id="2508719"/>
    <lineage>
        <taxon>Bacteria</taxon>
        <taxon>Pseudomonadati</taxon>
        <taxon>Bacteroidota</taxon>
        <taxon>Chitinophagia</taxon>
        <taxon>Chitinophagales</taxon>
        <taxon>Chitinophagaceae</taxon>
        <taxon>Lacibacter</taxon>
    </lineage>
</organism>
<feature type="transmembrane region" description="Helical" evidence="1">
    <location>
        <begin position="51"/>
        <end position="73"/>
    </location>
</feature>
<gene>
    <name evidence="2" type="ORF">ESA94_05225</name>
</gene>
<evidence type="ECO:0000313" key="3">
    <source>
        <dbReference type="Proteomes" id="UP000290204"/>
    </source>
</evidence>
<evidence type="ECO:0000256" key="1">
    <source>
        <dbReference type="SAM" id="Phobius"/>
    </source>
</evidence>
<reference evidence="2 3" key="1">
    <citation type="submission" date="2019-01" db="EMBL/GenBank/DDBJ databases">
        <title>Lacibacter sp. strain TTM-7.</title>
        <authorList>
            <person name="Chen W.-M."/>
        </authorList>
    </citation>
    <scope>NUCLEOTIDE SEQUENCE [LARGE SCALE GENOMIC DNA]</scope>
    <source>
        <strain evidence="2 3">TTM-7</strain>
    </source>
</reference>
<dbReference type="EMBL" id="SDHW01000001">
    <property type="protein sequence ID" value="RXK62411.1"/>
    <property type="molecule type" value="Genomic_DNA"/>
</dbReference>
<comment type="caution">
    <text evidence="2">The sequence shown here is derived from an EMBL/GenBank/DDBJ whole genome shotgun (WGS) entry which is preliminary data.</text>
</comment>
<protein>
    <submittedName>
        <fullName evidence="2">Uncharacterized protein</fullName>
    </submittedName>
</protein>
<feature type="transmembrane region" description="Helical" evidence="1">
    <location>
        <begin position="85"/>
        <end position="109"/>
    </location>
</feature>
<dbReference type="Proteomes" id="UP000290204">
    <property type="component" value="Unassembled WGS sequence"/>
</dbReference>
<keyword evidence="1" id="KW-0472">Membrane</keyword>
<sequence>MKHRRIKFISAFVTLLLSSFFRVFLLLFSYITIVSLNESSSAAKQVPVSTVINFIQIMPPVVLLVEALCYIFFRKRYFVRKLVRWHLWMTIISSVLLPIVEFAVLMFILPSAYDSRELSSVVTDYEAQFIFIGWTLFTIARLFFIVAMVKSVTSLNEQKPEDESTGFLDDFAQ</sequence>
<keyword evidence="3" id="KW-1185">Reference proteome</keyword>
<evidence type="ECO:0000313" key="2">
    <source>
        <dbReference type="EMBL" id="RXK62411.1"/>
    </source>
</evidence>
<proteinExistence type="predicted"/>
<feature type="transmembrane region" description="Helical" evidence="1">
    <location>
        <begin position="12"/>
        <end position="31"/>
    </location>
</feature>
<keyword evidence="1" id="KW-1133">Transmembrane helix</keyword>
<name>A0A4Q1CNW0_9BACT</name>
<feature type="transmembrane region" description="Helical" evidence="1">
    <location>
        <begin position="129"/>
        <end position="149"/>
    </location>
</feature>
<dbReference type="RefSeq" id="WP_129129782.1">
    <property type="nucleotide sequence ID" value="NZ_SDHW01000001.1"/>
</dbReference>
<accession>A0A4Q1CNW0</accession>
<dbReference type="AlphaFoldDB" id="A0A4Q1CNW0"/>
<keyword evidence="1" id="KW-0812">Transmembrane</keyword>